<keyword evidence="7" id="KW-1185">Reference proteome</keyword>
<dbReference type="GO" id="GO:0010992">
    <property type="term" value="P:ubiquitin recycling"/>
    <property type="evidence" value="ECO:0007669"/>
    <property type="project" value="TreeGrafter"/>
</dbReference>
<dbReference type="PROSITE" id="PS50294">
    <property type="entry name" value="WD_REPEATS_REGION"/>
    <property type="match status" value="1"/>
</dbReference>
<dbReference type="GO" id="GO:0043130">
    <property type="term" value="F:ubiquitin binding"/>
    <property type="evidence" value="ECO:0007669"/>
    <property type="project" value="TreeGrafter"/>
</dbReference>
<reference evidence="6 7" key="1">
    <citation type="submission" date="2021-06" db="EMBL/GenBank/DDBJ databases">
        <title>Genome sequence of Babesia caballi.</title>
        <authorList>
            <person name="Yamagishi J."/>
            <person name="Kidaka T."/>
            <person name="Ochi A."/>
        </authorList>
    </citation>
    <scope>NUCLEOTIDE SEQUENCE [LARGE SCALE GENOMIC DNA]</scope>
    <source>
        <strain evidence="6">USDA-D6B2</strain>
    </source>
</reference>
<dbReference type="PROSITE" id="PS50082">
    <property type="entry name" value="WD_REPEATS_2"/>
    <property type="match status" value="2"/>
</dbReference>
<sequence length="636" mass="69415">MDSSTDTLSPFSATYRLAYHLESGTGGTRCGCIINEALLSSPLGVPKSVLESEILVTGGNNGDIMIWKLHMDGTVEMLNSFMGHDGTIMDVIGCRLVDAQAEPKDSASTDAPVTSSEASWTFYSCGRDRMIHKFNVAGQKIATFNGHEDVVCSLKELPAQTQLVSGSWDGTAIVWNVLTGSMEYRIGGSPYKYSVYCNVMPDGRIVTGMSNGDICFWKNGILEKTQRVHDGVIRAISVEGNTMLTCANDCSVRKYSGTMDLIYSVPVAHQNFVYDVRHSTQFPVFFTSSEDNTVGVWDGESGQLLQSLVFESSIWKVIETQHSGVVVIPLNGDISIWQLKPGIAPPCSLPQVLDLNKSHQNTAESSVAEGSFEMILFRKANAAKALEHLSSFNNGKPQTVALSEKDFKTITSVFNDATPTHSDFAFVFRLIQWPLAERVPVFDFLKVFFMSAFCSGLLKNRSGGFQIYNCVCESVEKSADSLALLTVSLQLLANMFYLTLPRTIVLNHCGTTLQAIKRGGEVCSKMVQQAHSACIHNLIIASGDRVQEWSAEVVASLQTALTTLSHSDSKETWIGGVVLRYCRSLETLLSLDNKSALLVRNSGLQTLMSDVAATAVPTEDRRTIDAALTHLGQLIN</sequence>
<dbReference type="PROSITE" id="PS51396">
    <property type="entry name" value="PUL"/>
    <property type="match status" value="1"/>
</dbReference>
<keyword evidence="3" id="KW-0677">Repeat</keyword>
<dbReference type="PROSITE" id="PS00678">
    <property type="entry name" value="WD_REPEATS_1"/>
    <property type="match status" value="1"/>
</dbReference>
<dbReference type="RefSeq" id="XP_067716317.1">
    <property type="nucleotide sequence ID" value="XM_067860216.1"/>
</dbReference>
<dbReference type="InterPro" id="IPR036322">
    <property type="entry name" value="WD40_repeat_dom_sf"/>
</dbReference>
<keyword evidence="2 4" id="KW-0853">WD repeat</keyword>
<dbReference type="Pfam" id="PF00400">
    <property type="entry name" value="WD40"/>
    <property type="match status" value="2"/>
</dbReference>
<dbReference type="SUPFAM" id="SSF50978">
    <property type="entry name" value="WD40 repeat-like"/>
    <property type="match status" value="1"/>
</dbReference>
<dbReference type="Gene3D" id="2.130.10.10">
    <property type="entry name" value="YVTN repeat-like/Quinoprotein amine dehydrogenase"/>
    <property type="match status" value="2"/>
</dbReference>
<dbReference type="InterPro" id="IPR013535">
    <property type="entry name" value="PUL_dom"/>
</dbReference>
<proteinExistence type="predicted"/>
<evidence type="ECO:0000313" key="7">
    <source>
        <dbReference type="Proteomes" id="UP001497744"/>
    </source>
</evidence>
<dbReference type="Pfam" id="PF08324">
    <property type="entry name" value="PUL"/>
    <property type="match status" value="1"/>
</dbReference>
<dbReference type="GeneID" id="94195729"/>
<dbReference type="InterPro" id="IPR015943">
    <property type="entry name" value="WD40/YVTN_repeat-like_dom_sf"/>
</dbReference>
<dbReference type="InterPro" id="IPR001680">
    <property type="entry name" value="WD40_rpt"/>
</dbReference>
<dbReference type="PANTHER" id="PTHR19849">
    <property type="entry name" value="PHOSPHOLIPASE A-2-ACTIVATING PROTEIN"/>
    <property type="match status" value="1"/>
</dbReference>
<feature type="domain" description="PUL" evidence="5">
    <location>
        <begin position="367"/>
        <end position="631"/>
    </location>
</feature>
<protein>
    <submittedName>
        <fullName evidence="6">WD domain, G-beta repeat containing protein, putative</fullName>
    </submittedName>
</protein>
<evidence type="ECO:0000256" key="2">
    <source>
        <dbReference type="ARBA" id="ARBA00022574"/>
    </source>
</evidence>
<dbReference type="SMART" id="SM00320">
    <property type="entry name" value="WD40"/>
    <property type="match status" value="6"/>
</dbReference>
<dbReference type="InterPro" id="IPR019775">
    <property type="entry name" value="WD40_repeat_CS"/>
</dbReference>
<comment type="caution">
    <text evidence="6">The sequence shown here is derived from an EMBL/GenBank/DDBJ whole genome shotgun (WGS) entry which is preliminary data.</text>
</comment>
<dbReference type="Gene3D" id="1.25.10.10">
    <property type="entry name" value="Leucine-rich Repeat Variant"/>
    <property type="match status" value="1"/>
</dbReference>
<name>A0AAV4LWW4_BABCB</name>
<keyword evidence="1" id="KW-0963">Cytoplasm</keyword>
<organism evidence="6 7">
    <name type="scientific">Babesia caballi</name>
    <dbReference type="NCBI Taxonomy" id="5871"/>
    <lineage>
        <taxon>Eukaryota</taxon>
        <taxon>Sar</taxon>
        <taxon>Alveolata</taxon>
        <taxon>Apicomplexa</taxon>
        <taxon>Aconoidasida</taxon>
        <taxon>Piroplasmida</taxon>
        <taxon>Babesiidae</taxon>
        <taxon>Babesia</taxon>
    </lineage>
</organism>
<dbReference type="Proteomes" id="UP001497744">
    <property type="component" value="Unassembled WGS sequence"/>
</dbReference>
<dbReference type="GO" id="GO:0043161">
    <property type="term" value="P:proteasome-mediated ubiquitin-dependent protein catabolic process"/>
    <property type="evidence" value="ECO:0007669"/>
    <property type="project" value="TreeGrafter"/>
</dbReference>
<dbReference type="InterPro" id="IPR011989">
    <property type="entry name" value="ARM-like"/>
</dbReference>
<feature type="repeat" description="WD" evidence="4">
    <location>
        <begin position="144"/>
        <end position="185"/>
    </location>
</feature>
<gene>
    <name evidence="6" type="ORF">BcabD6B2_36830</name>
</gene>
<dbReference type="EMBL" id="BPLF01000003">
    <property type="protein sequence ID" value="GIX64248.1"/>
    <property type="molecule type" value="Genomic_DNA"/>
</dbReference>
<dbReference type="GO" id="GO:0005737">
    <property type="term" value="C:cytoplasm"/>
    <property type="evidence" value="ECO:0007669"/>
    <property type="project" value="TreeGrafter"/>
</dbReference>
<evidence type="ECO:0000313" key="6">
    <source>
        <dbReference type="EMBL" id="GIX64248.1"/>
    </source>
</evidence>
<feature type="repeat" description="WD" evidence="4">
    <location>
        <begin position="266"/>
        <end position="307"/>
    </location>
</feature>
<evidence type="ECO:0000256" key="4">
    <source>
        <dbReference type="PROSITE-ProRule" id="PRU00221"/>
    </source>
</evidence>
<dbReference type="GO" id="GO:0005634">
    <property type="term" value="C:nucleus"/>
    <property type="evidence" value="ECO:0007669"/>
    <property type="project" value="TreeGrafter"/>
</dbReference>
<dbReference type="PANTHER" id="PTHR19849:SF0">
    <property type="entry name" value="PHOSPHOLIPASE A-2-ACTIVATING PROTEIN"/>
    <property type="match status" value="1"/>
</dbReference>
<evidence type="ECO:0000259" key="5">
    <source>
        <dbReference type="PROSITE" id="PS51396"/>
    </source>
</evidence>
<evidence type="ECO:0000256" key="1">
    <source>
        <dbReference type="ARBA" id="ARBA00022490"/>
    </source>
</evidence>
<accession>A0AAV4LWW4</accession>
<evidence type="ECO:0000256" key="3">
    <source>
        <dbReference type="ARBA" id="ARBA00022737"/>
    </source>
</evidence>
<dbReference type="AlphaFoldDB" id="A0AAV4LWW4"/>